<feature type="compositionally biased region" description="Acidic residues" evidence="6">
    <location>
        <begin position="255"/>
        <end position="265"/>
    </location>
</feature>
<dbReference type="PROSITE" id="PS50157">
    <property type="entry name" value="ZINC_FINGER_C2H2_2"/>
    <property type="match status" value="8"/>
</dbReference>
<feature type="domain" description="C2H2-type" evidence="7">
    <location>
        <begin position="440"/>
        <end position="467"/>
    </location>
</feature>
<feature type="domain" description="C2H2-type" evidence="7">
    <location>
        <begin position="348"/>
        <end position="376"/>
    </location>
</feature>
<feature type="domain" description="C2H2-type" evidence="7">
    <location>
        <begin position="541"/>
        <end position="565"/>
    </location>
</feature>
<keyword evidence="1" id="KW-0479">Metal-binding</keyword>
<gene>
    <name evidence="8" type="ORF">ODALV1_LOCUS29000</name>
</gene>
<evidence type="ECO:0000256" key="5">
    <source>
        <dbReference type="PROSITE-ProRule" id="PRU00042"/>
    </source>
</evidence>
<evidence type="ECO:0000256" key="2">
    <source>
        <dbReference type="ARBA" id="ARBA00022737"/>
    </source>
</evidence>
<keyword evidence="3 5" id="KW-0863">Zinc-finger</keyword>
<evidence type="ECO:0000256" key="3">
    <source>
        <dbReference type="ARBA" id="ARBA00022771"/>
    </source>
</evidence>
<dbReference type="InterPro" id="IPR022755">
    <property type="entry name" value="Znf_C2H2_jaz"/>
</dbReference>
<feature type="domain" description="C2H2-type" evidence="7">
    <location>
        <begin position="570"/>
        <end position="598"/>
    </location>
</feature>
<feature type="domain" description="C2H2-type" evidence="7">
    <location>
        <begin position="627"/>
        <end position="654"/>
    </location>
</feature>
<dbReference type="Pfam" id="PF12171">
    <property type="entry name" value="zf-C2H2_jaz"/>
    <property type="match status" value="1"/>
</dbReference>
<dbReference type="Pfam" id="PF00096">
    <property type="entry name" value="zf-C2H2"/>
    <property type="match status" value="4"/>
</dbReference>
<name>A0ABP1S339_9HEXA</name>
<accession>A0ABP1S339</accession>
<dbReference type="EMBL" id="CAXLJM020000148">
    <property type="protein sequence ID" value="CAL8142282.1"/>
    <property type="molecule type" value="Genomic_DNA"/>
</dbReference>
<dbReference type="SMART" id="SM00355">
    <property type="entry name" value="ZnF_C2H2"/>
    <property type="match status" value="11"/>
</dbReference>
<dbReference type="InterPro" id="IPR050752">
    <property type="entry name" value="C2H2-ZF_domain"/>
</dbReference>
<evidence type="ECO:0000313" key="8">
    <source>
        <dbReference type="EMBL" id="CAL8142282.1"/>
    </source>
</evidence>
<keyword evidence="4" id="KW-0862">Zinc</keyword>
<feature type="region of interest" description="Disordered" evidence="6">
    <location>
        <begin position="255"/>
        <end position="302"/>
    </location>
</feature>
<keyword evidence="2" id="KW-0677">Repeat</keyword>
<dbReference type="InterPro" id="IPR013087">
    <property type="entry name" value="Znf_C2H2_type"/>
</dbReference>
<dbReference type="Gene3D" id="3.30.160.60">
    <property type="entry name" value="Classic Zinc Finger"/>
    <property type="match status" value="6"/>
</dbReference>
<dbReference type="InterPro" id="IPR036236">
    <property type="entry name" value="Znf_C2H2_sf"/>
</dbReference>
<dbReference type="Pfam" id="PF12874">
    <property type="entry name" value="zf-met"/>
    <property type="match status" value="1"/>
</dbReference>
<dbReference type="PROSITE" id="PS00028">
    <property type="entry name" value="ZINC_FINGER_C2H2_1"/>
    <property type="match status" value="9"/>
</dbReference>
<protein>
    <recommendedName>
        <fullName evidence="7">C2H2-type domain-containing protein</fullName>
    </recommendedName>
</protein>
<feature type="compositionally biased region" description="Polar residues" evidence="6">
    <location>
        <begin position="688"/>
        <end position="701"/>
    </location>
</feature>
<feature type="region of interest" description="Disordered" evidence="6">
    <location>
        <begin position="688"/>
        <end position="726"/>
    </location>
</feature>
<proteinExistence type="predicted"/>
<feature type="domain" description="C2H2-type" evidence="7">
    <location>
        <begin position="599"/>
        <end position="626"/>
    </location>
</feature>
<organism evidence="8 9">
    <name type="scientific">Orchesella dallaii</name>
    <dbReference type="NCBI Taxonomy" id="48710"/>
    <lineage>
        <taxon>Eukaryota</taxon>
        <taxon>Metazoa</taxon>
        <taxon>Ecdysozoa</taxon>
        <taxon>Arthropoda</taxon>
        <taxon>Hexapoda</taxon>
        <taxon>Collembola</taxon>
        <taxon>Entomobryomorpha</taxon>
        <taxon>Entomobryoidea</taxon>
        <taxon>Orchesellidae</taxon>
        <taxon>Orchesellinae</taxon>
        <taxon>Orchesella</taxon>
    </lineage>
</organism>
<dbReference type="Proteomes" id="UP001642540">
    <property type="component" value="Unassembled WGS sequence"/>
</dbReference>
<evidence type="ECO:0000256" key="1">
    <source>
        <dbReference type="ARBA" id="ARBA00022723"/>
    </source>
</evidence>
<evidence type="ECO:0000313" key="9">
    <source>
        <dbReference type="Proteomes" id="UP001642540"/>
    </source>
</evidence>
<feature type="compositionally biased region" description="Basic residues" evidence="6">
    <location>
        <begin position="270"/>
        <end position="280"/>
    </location>
</feature>
<feature type="domain" description="C2H2-type" evidence="7">
    <location>
        <begin position="654"/>
        <end position="676"/>
    </location>
</feature>
<evidence type="ECO:0000256" key="6">
    <source>
        <dbReference type="SAM" id="MobiDB-lite"/>
    </source>
</evidence>
<sequence>MEVDLKLLQCVICGDSYEDEKRRMLWECTDTKSGDDQNLSNQLSVMLLVRKILGLSHEVLQNLLRDHGNPSEWGLKMCGPCGRIFKEVEFVYGRLSKLHMEYQELSKRLVNQLQKSQETPDFCETGVKSVRVSRQPRRSRGRKKNFPKAVAVVRLETSECIRQEFFKKNRKCGDLEVTSNKETEDFRQEPNHNVFSEIENKLEEDRDVKPNLDLLLRNNESIDSVDDNSPIHSPIAISDDCVNDDDEFQPLVSDADEDVDGESDYEVPTKRGRGRPKTRVRVSIGGDTPKIARPSPSPPRQRIDVFSIPQPIKRDLDYQCPMCSRTTLSKCSCHGHILRHHYKDRLPFHCHLCEKQFKKENSLRTHLDVYHDGATTPLDDSDVDADAEHVEKIVQTNQVDEGRKYQCNLCTRTKYRVRYKTQESLEAHKKIVHMGIKKPYECNQCGKFFRSNAERRLHLYFHRRQKREEKLKLKSGEESYCSTCDKHFKSPYQLQMHYKTRPHTGEYPFLCEFCTKGYMNKTSFDNHLAQDHHNEVNVQPIQCKDCNKILSTKRSLDHHIRLRHTKLTLFNCEECDMGFMVKKCYEKHVAAVHRKERPYLCTYCPKNFTSKNHLETHIRTHTGDKPFKCPDCGKEYSDRPTYRRHLEIHGEEIYTCSVCSKQFKVWHTYRNHMKVHKIYLTRPPKSSTIVHESSNVTSSTTTRDEDEVQMNDAKSESPDACGSLSENQMGLMESTPRIDEGLRFGESTESVITTETQPVTNL</sequence>
<evidence type="ECO:0000256" key="4">
    <source>
        <dbReference type="ARBA" id="ARBA00022833"/>
    </source>
</evidence>
<dbReference type="PANTHER" id="PTHR24384">
    <property type="entry name" value="FINGER PUTATIVE TRANSCRIPTION FACTOR FAMILY-RELATED"/>
    <property type="match status" value="1"/>
</dbReference>
<evidence type="ECO:0000259" key="7">
    <source>
        <dbReference type="PROSITE" id="PS50157"/>
    </source>
</evidence>
<dbReference type="PANTHER" id="PTHR24384:SF196">
    <property type="entry name" value="ZINC FINGER AND BTB DOMAIN-CONTAINING PROTEIN 11"/>
    <property type="match status" value="1"/>
</dbReference>
<feature type="domain" description="C2H2-type" evidence="7">
    <location>
        <begin position="479"/>
        <end position="508"/>
    </location>
</feature>
<keyword evidence="9" id="KW-1185">Reference proteome</keyword>
<dbReference type="SUPFAM" id="SSF57667">
    <property type="entry name" value="beta-beta-alpha zinc fingers"/>
    <property type="match status" value="5"/>
</dbReference>
<reference evidence="8 9" key="1">
    <citation type="submission" date="2024-08" db="EMBL/GenBank/DDBJ databases">
        <authorList>
            <person name="Cucini C."/>
            <person name="Frati F."/>
        </authorList>
    </citation>
    <scope>NUCLEOTIDE SEQUENCE [LARGE SCALE GENOMIC DNA]</scope>
</reference>
<comment type="caution">
    <text evidence="8">The sequence shown here is derived from an EMBL/GenBank/DDBJ whole genome shotgun (WGS) entry which is preliminary data.</text>
</comment>